<organism evidence="2 3">
    <name type="scientific">Cohaesibacter gelatinilyticus</name>
    <dbReference type="NCBI Taxonomy" id="372072"/>
    <lineage>
        <taxon>Bacteria</taxon>
        <taxon>Pseudomonadati</taxon>
        <taxon>Pseudomonadota</taxon>
        <taxon>Alphaproteobacteria</taxon>
        <taxon>Hyphomicrobiales</taxon>
        <taxon>Cohaesibacteraceae</taxon>
    </lineage>
</organism>
<dbReference type="EMBL" id="OBEL01000008">
    <property type="protein sequence ID" value="SNZ21377.1"/>
    <property type="molecule type" value="Genomic_DNA"/>
</dbReference>
<name>A0A285PJC8_9HYPH</name>
<evidence type="ECO:0000259" key="1">
    <source>
        <dbReference type="Pfam" id="PF13460"/>
    </source>
</evidence>
<dbReference type="Proteomes" id="UP000219439">
    <property type="component" value="Unassembled WGS sequence"/>
</dbReference>
<dbReference type="RefSeq" id="WP_097155760.1">
    <property type="nucleotide sequence ID" value="NZ_OBEL01000008.1"/>
</dbReference>
<dbReference type="InterPro" id="IPR036291">
    <property type="entry name" value="NAD(P)-bd_dom_sf"/>
</dbReference>
<evidence type="ECO:0000313" key="3">
    <source>
        <dbReference type="Proteomes" id="UP000219439"/>
    </source>
</evidence>
<reference evidence="2 3" key="1">
    <citation type="submission" date="2017-09" db="EMBL/GenBank/DDBJ databases">
        <authorList>
            <person name="Ehlers B."/>
            <person name="Leendertz F.H."/>
        </authorList>
    </citation>
    <scope>NUCLEOTIDE SEQUENCE [LARGE SCALE GENOMIC DNA]</scope>
    <source>
        <strain evidence="2 3">DSM 18289</strain>
    </source>
</reference>
<dbReference type="AlphaFoldDB" id="A0A285PJC8"/>
<dbReference type="CDD" id="cd05269">
    <property type="entry name" value="TMR_SDR_a"/>
    <property type="match status" value="1"/>
</dbReference>
<dbReference type="PANTHER" id="PTHR43162">
    <property type="match status" value="1"/>
</dbReference>
<dbReference type="OrthoDB" id="9798669at2"/>
<feature type="domain" description="NAD(P)-binding" evidence="1">
    <location>
        <begin position="7"/>
        <end position="182"/>
    </location>
</feature>
<dbReference type="InterPro" id="IPR016040">
    <property type="entry name" value="NAD(P)-bd_dom"/>
</dbReference>
<dbReference type="Gene3D" id="3.40.50.720">
    <property type="entry name" value="NAD(P)-binding Rossmann-like Domain"/>
    <property type="match status" value="1"/>
</dbReference>
<sequence>MSILLTGATGTIGKEMLQILGQRRISGVRALVRDAEKANLVTAHGLDPVFGTFEDHSALNAALSGIETVVLITPANPLAEEQASNLIEAAKSAGTRRIVRVSAIKAAPEGPINNTRAHGRTEAEIVTSGLGYVFLRPNLFMQNLFMVTDFIKQNGKFSFAMANGKMGMVDTRDIASCTVACALSDQWDGQSFELTGPRAISYADVAVALSKLVGKPIEYKPISPEDVYSMIESAGWGNWMAALARDYGKAYASGWGDFTTKNVEKITGKPPRDFHDFANEILLPELRLVQPLLPRS</sequence>
<evidence type="ECO:0000313" key="2">
    <source>
        <dbReference type="EMBL" id="SNZ21377.1"/>
    </source>
</evidence>
<dbReference type="InterPro" id="IPR051604">
    <property type="entry name" value="Ergot_Alk_Oxidoreductase"/>
</dbReference>
<proteinExistence type="predicted"/>
<keyword evidence="3" id="KW-1185">Reference proteome</keyword>
<gene>
    <name evidence="2" type="ORF">SAMN06265368_4497</name>
</gene>
<accession>A0A285PJC8</accession>
<dbReference type="PANTHER" id="PTHR43162:SF1">
    <property type="entry name" value="PRESTALK A DIFFERENTIATION PROTEIN A"/>
    <property type="match status" value="1"/>
</dbReference>
<dbReference type="SUPFAM" id="SSF51735">
    <property type="entry name" value="NAD(P)-binding Rossmann-fold domains"/>
    <property type="match status" value="1"/>
</dbReference>
<protein>
    <submittedName>
        <fullName evidence="2">Uncharacterized conserved protein YbjT, contains NAD(P)-binding and DUF2867 domains</fullName>
    </submittedName>
</protein>
<dbReference type="Gene3D" id="3.90.25.10">
    <property type="entry name" value="UDP-galactose 4-epimerase, domain 1"/>
    <property type="match status" value="1"/>
</dbReference>
<dbReference type="Pfam" id="PF13460">
    <property type="entry name" value="NAD_binding_10"/>
    <property type="match status" value="1"/>
</dbReference>